<gene>
    <name evidence="1" type="ORF">HD594_000214</name>
</gene>
<organism evidence="1 2">
    <name type="scientific">Microbacterium thalassium</name>
    <dbReference type="NCBI Taxonomy" id="362649"/>
    <lineage>
        <taxon>Bacteria</taxon>
        <taxon>Bacillati</taxon>
        <taxon>Actinomycetota</taxon>
        <taxon>Actinomycetes</taxon>
        <taxon>Micrococcales</taxon>
        <taxon>Microbacteriaceae</taxon>
        <taxon>Microbacterium</taxon>
    </lineage>
</organism>
<keyword evidence="2" id="KW-1185">Reference proteome</keyword>
<dbReference type="Proteomes" id="UP000537775">
    <property type="component" value="Unassembled WGS sequence"/>
</dbReference>
<dbReference type="InterPro" id="IPR025447">
    <property type="entry name" value="DUF4192"/>
</dbReference>
<name>A0A7X0FLX5_9MICO</name>
<reference evidence="1 2" key="1">
    <citation type="submission" date="2020-08" db="EMBL/GenBank/DDBJ databases">
        <title>Sequencing the genomes of 1000 actinobacteria strains.</title>
        <authorList>
            <person name="Klenk H.-P."/>
        </authorList>
    </citation>
    <scope>NUCLEOTIDE SEQUENCE [LARGE SCALE GENOMIC DNA]</scope>
    <source>
        <strain evidence="1 2">DSM 12511</strain>
    </source>
</reference>
<evidence type="ECO:0000313" key="1">
    <source>
        <dbReference type="EMBL" id="MBB6389901.1"/>
    </source>
</evidence>
<dbReference type="RefSeq" id="WP_184749179.1">
    <property type="nucleotide sequence ID" value="NZ_BAAAJR010000008.1"/>
</dbReference>
<accession>A0A7X0FLX5</accession>
<dbReference type="AlphaFoldDB" id="A0A7X0FLX5"/>
<evidence type="ECO:0000313" key="2">
    <source>
        <dbReference type="Proteomes" id="UP000537775"/>
    </source>
</evidence>
<comment type="caution">
    <text evidence="1">The sequence shown here is derived from an EMBL/GenBank/DDBJ whole genome shotgun (WGS) entry which is preliminary data.</text>
</comment>
<proteinExistence type="predicted"/>
<dbReference type="Pfam" id="PF13830">
    <property type="entry name" value="DUF4192"/>
    <property type="match status" value="1"/>
</dbReference>
<dbReference type="EMBL" id="JACHML010000001">
    <property type="protein sequence ID" value="MBB6389901.1"/>
    <property type="molecule type" value="Genomic_DNA"/>
</dbReference>
<sequence>MTTIVKAANAAEFLSLVPRLLGCHVSQSLVLVPFDGARTLGALRVDLPAPEADADQVAATLIGMVCKLPDADGVALVAYTAASAAAGIPHRPLADAVGRRAETCGLRVVDALCVAADGWGSFLDPECPDTGRPLTELGDAAADGIDHLPQPAADLAAGLELPEVSTATATAGEQALAAFDRAVEVVCGPAATDERGAFGERRVGGGRVDPRSLAASLLLDDLPQLYEQALAWDTTDIDPHDGAAVIWCLSRPALRDIALVGWSGHIRDADEALQAQLRWEQGEEYPAHLAMRMWGDGSRPDPARLESALALVRALAARTPAGERAGLLAMCAWLSWALGRSTHAAHYAGLARDLEPEHGLAEIVLSFVGAGHLPEWTFDRGARRASR</sequence>
<evidence type="ECO:0008006" key="3">
    <source>
        <dbReference type="Google" id="ProtNLM"/>
    </source>
</evidence>
<protein>
    <recommendedName>
        <fullName evidence="3">DUF4192 family protein</fullName>
    </recommendedName>
</protein>